<dbReference type="Pfam" id="PF08843">
    <property type="entry name" value="AbiEii"/>
    <property type="match status" value="1"/>
</dbReference>
<comment type="caution">
    <text evidence="1">The sequence shown here is derived from an EMBL/GenBank/DDBJ whole genome shotgun (WGS) entry which is preliminary data.</text>
</comment>
<proteinExistence type="predicted"/>
<sequence>MISVNKHKFFLFQILKDVYSDIELANCLGFKGGTALMFFYDLPRFSVDLDFNLLDTSKEQSVYLKIKNILLKYGKIFDEANKFFGMIIVLDYGFSERKLKIEISNRQWDNHYELKNLLGIQMNVMVIPDMFAHKLCALLDRKEITNRDIFDSWFFMQKHTPINKFIVENRMGLPFEDYIQKCIDHLESINDRGMLNGLGELVDEEMKKFVRTKLRKETISLLRFYKEFPIVAP</sequence>
<protein>
    <recommendedName>
        <fullName evidence="2">Nucleotidyl transferase AbiEii/AbiGii toxin family protein</fullName>
    </recommendedName>
</protein>
<dbReference type="EMBL" id="VSSQ01000538">
    <property type="protein sequence ID" value="MPL97039.1"/>
    <property type="molecule type" value="Genomic_DNA"/>
</dbReference>
<dbReference type="AlphaFoldDB" id="A0A644VZZ7"/>
<dbReference type="InterPro" id="IPR014942">
    <property type="entry name" value="AbiEii"/>
</dbReference>
<organism evidence="1">
    <name type="scientific">bioreactor metagenome</name>
    <dbReference type="NCBI Taxonomy" id="1076179"/>
    <lineage>
        <taxon>unclassified sequences</taxon>
        <taxon>metagenomes</taxon>
        <taxon>ecological metagenomes</taxon>
    </lineage>
</organism>
<gene>
    <name evidence="1" type="ORF">SDC9_43227</name>
</gene>
<accession>A0A644VZZ7</accession>
<evidence type="ECO:0008006" key="2">
    <source>
        <dbReference type="Google" id="ProtNLM"/>
    </source>
</evidence>
<reference evidence="1" key="1">
    <citation type="submission" date="2019-08" db="EMBL/GenBank/DDBJ databases">
        <authorList>
            <person name="Kucharzyk K."/>
            <person name="Murdoch R.W."/>
            <person name="Higgins S."/>
            <person name="Loffler F."/>
        </authorList>
    </citation>
    <scope>NUCLEOTIDE SEQUENCE</scope>
</reference>
<name>A0A644VZZ7_9ZZZZ</name>
<dbReference type="Gene3D" id="3.10.450.620">
    <property type="entry name" value="JHP933, nucleotidyltransferase-like core domain"/>
    <property type="match status" value="1"/>
</dbReference>
<evidence type="ECO:0000313" key="1">
    <source>
        <dbReference type="EMBL" id="MPL97039.1"/>
    </source>
</evidence>